<accession>A0ABQ0A984</accession>
<feature type="domain" description="Anthranilate synthase component I N-terminal" evidence="4">
    <location>
        <begin position="36"/>
        <end position="156"/>
    </location>
</feature>
<dbReference type="Pfam" id="PF00425">
    <property type="entry name" value="Chorismate_bind"/>
    <property type="match status" value="1"/>
</dbReference>
<dbReference type="SUPFAM" id="SSF56322">
    <property type="entry name" value="ADC synthase"/>
    <property type="match status" value="1"/>
</dbReference>
<evidence type="ECO:0000259" key="4">
    <source>
        <dbReference type="Pfam" id="PF04715"/>
    </source>
</evidence>
<dbReference type="PANTHER" id="PTHR11236:SF50">
    <property type="entry name" value="AMINODEOXYCHORISMATE SYNTHASE COMPONENT 1"/>
    <property type="match status" value="1"/>
</dbReference>
<dbReference type="PANTHER" id="PTHR11236">
    <property type="entry name" value="AMINOBENZOATE/ANTHRANILATE SYNTHASE"/>
    <property type="match status" value="1"/>
</dbReference>
<dbReference type="RefSeq" id="WP_353302890.1">
    <property type="nucleotide sequence ID" value="NZ_BAABWN010000006.1"/>
</dbReference>
<name>A0ABQ0A984_9GAMM</name>
<evidence type="ECO:0000256" key="2">
    <source>
        <dbReference type="ARBA" id="ARBA00022679"/>
    </source>
</evidence>
<dbReference type="InterPro" id="IPR005802">
    <property type="entry name" value="ADC_synth_comp_1"/>
</dbReference>
<evidence type="ECO:0000259" key="3">
    <source>
        <dbReference type="Pfam" id="PF00425"/>
    </source>
</evidence>
<dbReference type="Proteomes" id="UP001465153">
    <property type="component" value="Unassembled WGS sequence"/>
</dbReference>
<evidence type="ECO:0000313" key="5">
    <source>
        <dbReference type="EMBL" id="GAA6168216.1"/>
    </source>
</evidence>
<dbReference type="Pfam" id="PF04715">
    <property type="entry name" value="Anth_synt_I_N"/>
    <property type="match status" value="1"/>
</dbReference>
<dbReference type="PRINTS" id="PR00095">
    <property type="entry name" value="ANTSNTHASEI"/>
</dbReference>
<feature type="domain" description="Chorismate-utilising enzyme C-terminal" evidence="3">
    <location>
        <begin position="212"/>
        <end position="464"/>
    </location>
</feature>
<dbReference type="InterPro" id="IPR006805">
    <property type="entry name" value="Anth_synth_I_N"/>
</dbReference>
<dbReference type="Gene3D" id="3.60.120.10">
    <property type="entry name" value="Anthranilate synthase"/>
    <property type="match status" value="1"/>
</dbReference>
<gene>
    <name evidence="5" type="primary">pabB</name>
    <name evidence="5" type="ORF">NBRC116591_20270</name>
</gene>
<protein>
    <recommendedName>
        <fullName evidence="1">aminodeoxychorismate synthase</fullName>
        <ecNumber evidence="1">2.6.1.85</ecNumber>
    </recommendedName>
</protein>
<dbReference type="InterPro" id="IPR015890">
    <property type="entry name" value="Chorismate_C"/>
</dbReference>
<organism evidence="5 6">
    <name type="scientific">Sessilibacter corallicola</name>
    <dbReference type="NCBI Taxonomy" id="2904075"/>
    <lineage>
        <taxon>Bacteria</taxon>
        <taxon>Pseudomonadati</taxon>
        <taxon>Pseudomonadota</taxon>
        <taxon>Gammaproteobacteria</taxon>
        <taxon>Cellvibrionales</taxon>
        <taxon>Cellvibrionaceae</taxon>
        <taxon>Sessilibacter</taxon>
    </lineage>
</organism>
<dbReference type="NCBIfam" id="TIGR00553">
    <property type="entry name" value="pabB"/>
    <property type="match status" value="1"/>
</dbReference>
<dbReference type="InterPro" id="IPR019999">
    <property type="entry name" value="Anth_synth_I-like"/>
</dbReference>
<evidence type="ECO:0000313" key="6">
    <source>
        <dbReference type="Proteomes" id="UP001465153"/>
    </source>
</evidence>
<dbReference type="EC" id="2.6.1.85" evidence="1"/>
<proteinExistence type="predicted"/>
<evidence type="ECO:0000256" key="1">
    <source>
        <dbReference type="ARBA" id="ARBA00013139"/>
    </source>
</evidence>
<sequence>MIVNVEITSIMPEFYVTEIGLLELIEIPYHSNPEILFSQIAHLPGAVWLDSGCDLETRGQFDIFSALPDSHFTPSDLPSGEQPFAALQNRVDNLTNNGNVEHNLPFTHGYIGYFTYDIGVKQLTANHPQRPFVDVPEFIWAHYTHAFVFDHNNKAAFFCFISDIENTSLSLLTNIIENYQQFLHGKNQQDVAEIESKDSFCLETLEPVWDYHQYKNAFDKIKHHITVGDIYQANLTQMFAGKFSGNPYHAYSSLRQHMPAPFGAYLNFGNTKILSFSPESFLEKHDNFYTTEPIKGTVKRWNDTIKDDLALLDLKNSEKDQAENLMIVDLLRNDLSKNAVLEGVSVPEIFKLKTFSNVHHLVSKITAKTKDSENGMQIFADCFPGGSITGAPKKKSVEIIQEIEPYCRGVYCGSIGYINSAGDFKSNIAIRTITCQDQHIVLSGGGGIVSDSEVKKEYEESLTKINRLISGLKSFNQR</sequence>
<dbReference type="InterPro" id="IPR005801">
    <property type="entry name" value="ADC_synthase"/>
</dbReference>
<reference evidence="5 6" key="1">
    <citation type="submission" date="2024-04" db="EMBL/GenBank/DDBJ databases">
        <title>Draft genome sequence of Sessilibacter corallicola NBRC 116591.</title>
        <authorList>
            <person name="Miyakawa T."/>
            <person name="Kusuya Y."/>
            <person name="Miura T."/>
        </authorList>
    </citation>
    <scope>NUCLEOTIDE SEQUENCE [LARGE SCALE GENOMIC DNA]</scope>
    <source>
        <strain evidence="5 6">KU-00831-HH</strain>
    </source>
</reference>
<keyword evidence="2" id="KW-0808">Transferase</keyword>
<comment type="caution">
    <text evidence="5">The sequence shown here is derived from an EMBL/GenBank/DDBJ whole genome shotgun (WGS) entry which is preliminary data.</text>
</comment>
<dbReference type="EMBL" id="BAABWN010000006">
    <property type="protein sequence ID" value="GAA6168216.1"/>
    <property type="molecule type" value="Genomic_DNA"/>
</dbReference>
<keyword evidence="6" id="KW-1185">Reference proteome</keyword>